<proteinExistence type="predicted"/>
<evidence type="ECO:0000256" key="1">
    <source>
        <dbReference type="SAM" id="Phobius"/>
    </source>
</evidence>
<evidence type="ECO:0000313" key="2">
    <source>
        <dbReference type="EMBL" id="KAI92997.1"/>
    </source>
</evidence>
<evidence type="ECO:0000313" key="3">
    <source>
        <dbReference type="Proteomes" id="UP000004057"/>
    </source>
</evidence>
<keyword evidence="1" id="KW-0812">Transmembrane</keyword>
<comment type="caution">
    <text evidence="2">The sequence shown here is derived from an EMBL/GenBank/DDBJ whole genome shotgun (WGS) entry which is preliminary data.</text>
</comment>
<keyword evidence="1" id="KW-1133">Transmembrane helix</keyword>
<name>A0AAI9T3U2_SPIME</name>
<organism evidence="2 3">
    <name type="scientific">Spiroplasma melliferum KC3</name>
    <dbReference type="NCBI Taxonomy" id="570509"/>
    <lineage>
        <taxon>Bacteria</taxon>
        <taxon>Bacillati</taxon>
        <taxon>Mycoplasmatota</taxon>
        <taxon>Mollicutes</taxon>
        <taxon>Entomoplasmatales</taxon>
        <taxon>Spiroplasmataceae</taxon>
        <taxon>Spiroplasma</taxon>
    </lineage>
</organism>
<dbReference type="AlphaFoldDB" id="A0AAI9T3U2"/>
<dbReference type="EMBL" id="AGBZ02000001">
    <property type="protein sequence ID" value="KAI92997.1"/>
    <property type="molecule type" value="Genomic_DNA"/>
</dbReference>
<accession>A0AAI9T3U2</accession>
<protein>
    <recommendedName>
        <fullName evidence="4">Transmembrane protein</fullName>
    </recommendedName>
</protein>
<feature type="transmembrane region" description="Helical" evidence="1">
    <location>
        <begin position="135"/>
        <end position="159"/>
    </location>
</feature>
<evidence type="ECO:0008006" key="4">
    <source>
        <dbReference type="Google" id="ProtNLM"/>
    </source>
</evidence>
<feature type="transmembrane region" description="Helical" evidence="1">
    <location>
        <begin position="104"/>
        <end position="129"/>
    </location>
</feature>
<feature type="transmembrane region" description="Helical" evidence="1">
    <location>
        <begin position="12"/>
        <end position="38"/>
    </location>
</feature>
<keyword evidence="1" id="KW-0472">Membrane</keyword>
<gene>
    <name evidence="2" type="ORF">SPM_003240</name>
</gene>
<reference evidence="2 3" key="1">
    <citation type="journal article" date="2012" name="J. Proteome Res.">
        <title>Application of Spiroplasma melliferum proteogenomic profiling for the discovery of virulence factors and pathogenicity mechanisms in host-associated spiroplasmas.</title>
        <authorList>
            <person name="Alexeev D."/>
            <person name="Kostrjukova E."/>
            <person name="Aliper A."/>
            <person name="Popenko A."/>
            <person name="Bazaleev N."/>
            <person name="Tyakht A."/>
            <person name="Selezneva O."/>
            <person name="Akopian T."/>
            <person name="Prichodko E."/>
            <person name="Kondratov I."/>
            <person name="Chukin M."/>
            <person name="Demina I."/>
            <person name="Galyamina M."/>
            <person name="Kamashev D."/>
            <person name="Vanyushkina A."/>
            <person name="Ladygina V."/>
            <person name="Levitskii S."/>
            <person name="Lazarev V."/>
            <person name="Govorun V."/>
        </authorList>
    </citation>
    <scope>NUCLEOTIDE SEQUENCE [LARGE SCALE GENOMIC DNA]</scope>
    <source>
        <strain evidence="2 3">KC3</strain>
    </source>
</reference>
<sequence>MLYRLKNSIIWADILSFIFGFLGVTFGILSVLALEPFWSVYANIRDDQSFALTATTICCDSLSVLSAMVAYYLGLKLYNRTKNETRNDKPEVLKCERYSFYCDFWSFIFGIIGLIFGIISFVTLFPTFFNEYTSWWATITSVCFDAVSCALVGVAMNYFNKGIKLTK</sequence>
<feature type="transmembrane region" description="Helical" evidence="1">
    <location>
        <begin position="50"/>
        <end position="73"/>
    </location>
</feature>
<dbReference type="RefSeq" id="WP_004028174.1">
    <property type="nucleotide sequence ID" value="NZ_AGBZ02000001.1"/>
</dbReference>
<dbReference type="Proteomes" id="UP000004057">
    <property type="component" value="Unassembled WGS sequence"/>
</dbReference>